<sequence length="360" mass="37996">MTRNDVARLAGTSPAVVSYVINNGPRPVSAAARQRVLDAIKQLGYRPNAVARSLRSRRSWTIGVIASDSAGGKSPFFGQFTRACEEVAWQRGYSVLFGNSAEDPARAEGYVRGFLERQVDGLVLMRVPVSADQAEEMRGRVPVVTIDHAAPPFFSRLAVDDEEGGYQATRHLLEHGHRRIGFVGGPLDITPVRLRAAGWRRALQEAGAVTSGSGAELVESGGVAERGGVAEEAGLVAEGELSLEGGYDAAIRLLSSPSRPTALFASIDGQAIGAMRAAADLGLRVPGDVAVVGFDGAREAAYTVPGLSTISQPIDEMARHATETLVGAIESEGVEPVTKIFSATLVTRGSCGCPEPRLHR</sequence>
<dbReference type="PANTHER" id="PTHR30146:SF109">
    <property type="entry name" value="HTH-TYPE TRANSCRIPTIONAL REGULATOR GALS"/>
    <property type="match status" value="1"/>
</dbReference>
<dbReference type="CDD" id="cd06267">
    <property type="entry name" value="PBP1_LacI_sugar_binding-like"/>
    <property type="match status" value="1"/>
</dbReference>
<dbReference type="SUPFAM" id="SSF53822">
    <property type="entry name" value="Periplasmic binding protein-like I"/>
    <property type="match status" value="1"/>
</dbReference>
<evidence type="ECO:0000256" key="3">
    <source>
        <dbReference type="ARBA" id="ARBA00023163"/>
    </source>
</evidence>
<dbReference type="InterPro" id="IPR046335">
    <property type="entry name" value="LacI/GalR-like_sensor"/>
</dbReference>
<dbReference type="RefSeq" id="WP_192791475.1">
    <property type="nucleotide sequence ID" value="NZ_JADBEK010000001.1"/>
</dbReference>
<dbReference type="InterPro" id="IPR028082">
    <property type="entry name" value="Peripla_BP_I"/>
</dbReference>
<dbReference type="Pfam" id="PF00356">
    <property type="entry name" value="LacI"/>
    <property type="match status" value="1"/>
</dbReference>
<dbReference type="Proteomes" id="UP000633509">
    <property type="component" value="Unassembled WGS sequence"/>
</dbReference>
<gene>
    <name evidence="5" type="ORF">H4W80_010079</name>
</gene>
<dbReference type="Pfam" id="PF13377">
    <property type="entry name" value="Peripla_BP_3"/>
    <property type="match status" value="1"/>
</dbReference>
<name>A0ABR9MHK4_9ACTN</name>
<dbReference type="EMBL" id="JADBEK010000001">
    <property type="protein sequence ID" value="MBE1591821.1"/>
    <property type="molecule type" value="Genomic_DNA"/>
</dbReference>
<dbReference type="Gene3D" id="1.10.260.40">
    <property type="entry name" value="lambda repressor-like DNA-binding domains"/>
    <property type="match status" value="1"/>
</dbReference>
<dbReference type="PANTHER" id="PTHR30146">
    <property type="entry name" value="LACI-RELATED TRANSCRIPTIONAL REPRESSOR"/>
    <property type="match status" value="1"/>
</dbReference>
<keyword evidence="6" id="KW-1185">Reference proteome</keyword>
<proteinExistence type="predicted"/>
<dbReference type="InterPro" id="IPR000843">
    <property type="entry name" value="HTH_LacI"/>
</dbReference>
<dbReference type="InterPro" id="IPR010982">
    <property type="entry name" value="Lambda_DNA-bd_dom_sf"/>
</dbReference>
<reference evidence="5 6" key="1">
    <citation type="submission" date="2020-10" db="EMBL/GenBank/DDBJ databases">
        <title>Sequencing the genomes of 1000 actinobacteria strains.</title>
        <authorList>
            <person name="Klenk H.-P."/>
        </authorList>
    </citation>
    <scope>NUCLEOTIDE SEQUENCE [LARGE SCALE GENOMIC DNA]</scope>
    <source>
        <strain evidence="5 6">DSM 43173</strain>
    </source>
</reference>
<organism evidence="5 6">
    <name type="scientific">Nonomuraea angiospora</name>
    <dbReference type="NCBI Taxonomy" id="46172"/>
    <lineage>
        <taxon>Bacteria</taxon>
        <taxon>Bacillati</taxon>
        <taxon>Actinomycetota</taxon>
        <taxon>Actinomycetes</taxon>
        <taxon>Streptosporangiales</taxon>
        <taxon>Streptosporangiaceae</taxon>
        <taxon>Nonomuraea</taxon>
    </lineage>
</organism>
<evidence type="ECO:0000313" key="6">
    <source>
        <dbReference type="Proteomes" id="UP000633509"/>
    </source>
</evidence>
<keyword evidence="2" id="KW-0238">DNA-binding</keyword>
<dbReference type="SMART" id="SM00354">
    <property type="entry name" value="HTH_LACI"/>
    <property type="match status" value="1"/>
</dbReference>
<keyword evidence="1" id="KW-0805">Transcription regulation</keyword>
<dbReference type="Gene3D" id="3.40.50.2300">
    <property type="match status" value="2"/>
</dbReference>
<feature type="domain" description="HTH lacI-type" evidence="4">
    <location>
        <begin position="1"/>
        <end position="56"/>
    </location>
</feature>
<evidence type="ECO:0000256" key="1">
    <source>
        <dbReference type="ARBA" id="ARBA00023015"/>
    </source>
</evidence>
<dbReference type="PROSITE" id="PS50932">
    <property type="entry name" value="HTH_LACI_2"/>
    <property type="match status" value="1"/>
</dbReference>
<comment type="caution">
    <text evidence="5">The sequence shown here is derived from an EMBL/GenBank/DDBJ whole genome shotgun (WGS) entry which is preliminary data.</text>
</comment>
<evidence type="ECO:0000259" key="4">
    <source>
        <dbReference type="PROSITE" id="PS50932"/>
    </source>
</evidence>
<dbReference type="CDD" id="cd01392">
    <property type="entry name" value="HTH_LacI"/>
    <property type="match status" value="1"/>
</dbReference>
<keyword evidence="3" id="KW-0804">Transcription</keyword>
<evidence type="ECO:0000313" key="5">
    <source>
        <dbReference type="EMBL" id="MBE1591821.1"/>
    </source>
</evidence>
<protein>
    <submittedName>
        <fullName evidence="5">LacI family transcriptional regulator</fullName>
    </submittedName>
</protein>
<accession>A0ABR9MHK4</accession>
<evidence type="ECO:0000256" key="2">
    <source>
        <dbReference type="ARBA" id="ARBA00023125"/>
    </source>
</evidence>
<dbReference type="SUPFAM" id="SSF47413">
    <property type="entry name" value="lambda repressor-like DNA-binding domains"/>
    <property type="match status" value="1"/>
</dbReference>